<dbReference type="Pfam" id="PF22740">
    <property type="entry name" value="PapZ_C"/>
    <property type="match status" value="1"/>
</dbReference>
<keyword evidence="1 4" id="KW-0547">Nucleotide-binding</keyword>
<dbReference type="OrthoDB" id="9784461at2"/>
<dbReference type="GO" id="GO:0005525">
    <property type="term" value="F:GTP binding"/>
    <property type="evidence" value="ECO:0007669"/>
    <property type="project" value="UniProtKB-UniRule"/>
</dbReference>
<name>A0A2Z4JVL2_9BURK</name>
<dbReference type="RefSeq" id="WP_112208570.1">
    <property type="nucleotide sequence ID" value="NZ_CBCSBS010000002.1"/>
</dbReference>
<evidence type="ECO:0000259" key="5">
    <source>
        <dbReference type="Pfam" id="PF03668"/>
    </source>
</evidence>
<sequence>MQINLITGISGSGKSVALRAFEDAGFDCVDNLPVSLLESLVGNLEKEGSKQLAVAIDARRGESISELPKILENLRSQHELRVIFLSADTNSLVQRFSETRRRHPLSGSSKAFDSATLIEAIDRERALLEPLRSQAHCIDTSNIPAHALRSWIYDLVKDKSLGLNVVFQSFGFKKGVPSEADLVFDVRCLPNPHYDKILKPLTGHDQAVKEFLEHIPEVVSMEKDIIQFIEKWLPHYIADGRSYLTVAIGCTGGQHRSVYLVTRLMKHFQNQKALSDLQISFLSRHRELDSIPVKAA</sequence>
<dbReference type="InterPro" id="IPR027417">
    <property type="entry name" value="P-loop_NTPase"/>
</dbReference>
<organism evidence="7 8">
    <name type="scientific">Polynucleobacter paneuropaeus</name>
    <dbReference type="NCBI Taxonomy" id="2527775"/>
    <lineage>
        <taxon>Bacteria</taxon>
        <taxon>Pseudomonadati</taxon>
        <taxon>Pseudomonadota</taxon>
        <taxon>Betaproteobacteria</taxon>
        <taxon>Burkholderiales</taxon>
        <taxon>Burkholderiaceae</taxon>
        <taxon>Polynucleobacter</taxon>
    </lineage>
</organism>
<evidence type="ECO:0000313" key="7">
    <source>
        <dbReference type="EMBL" id="AWW50422.1"/>
    </source>
</evidence>
<evidence type="ECO:0000259" key="6">
    <source>
        <dbReference type="Pfam" id="PF22740"/>
    </source>
</evidence>
<feature type="binding site" evidence="4">
    <location>
        <begin position="8"/>
        <end position="15"/>
    </location>
    <ligand>
        <name>ATP</name>
        <dbReference type="ChEBI" id="CHEBI:30616"/>
    </ligand>
</feature>
<dbReference type="AlphaFoldDB" id="A0A2Z4JVL2"/>
<accession>A0A2Z4JVL2</accession>
<dbReference type="InterPro" id="IPR053930">
    <property type="entry name" value="RapZ-like_N"/>
</dbReference>
<feature type="binding site" evidence="4">
    <location>
        <begin position="57"/>
        <end position="60"/>
    </location>
    <ligand>
        <name>GTP</name>
        <dbReference type="ChEBI" id="CHEBI:37565"/>
    </ligand>
</feature>
<dbReference type="PIRSF" id="PIRSF005052">
    <property type="entry name" value="P-loopkin"/>
    <property type="match status" value="1"/>
</dbReference>
<feature type="domain" description="RapZ-like N-terminal" evidence="5">
    <location>
        <begin position="1"/>
        <end position="154"/>
    </location>
</feature>
<dbReference type="EMBL" id="CP030085">
    <property type="protein sequence ID" value="AWW50422.1"/>
    <property type="molecule type" value="Genomic_DNA"/>
</dbReference>
<reference evidence="8" key="1">
    <citation type="submission" date="2018-06" db="EMBL/GenBank/DDBJ databases">
        <title>Description of a new Polynucleobacter species.</title>
        <authorList>
            <person name="Hahn M.W."/>
        </authorList>
    </citation>
    <scope>NUCLEOTIDE SEQUENCE [LARGE SCALE GENOMIC DNA]</scope>
    <source>
        <strain evidence="8">MG-25-Pas1-D2</strain>
    </source>
</reference>
<protein>
    <submittedName>
        <fullName evidence="7">RNase adapter RapZ</fullName>
    </submittedName>
</protein>
<proteinExistence type="inferred from homology"/>
<dbReference type="GO" id="GO:0005524">
    <property type="term" value="F:ATP binding"/>
    <property type="evidence" value="ECO:0007669"/>
    <property type="project" value="UniProtKB-UniRule"/>
</dbReference>
<evidence type="ECO:0000256" key="3">
    <source>
        <dbReference type="ARBA" id="ARBA00023134"/>
    </source>
</evidence>
<dbReference type="InterPro" id="IPR053931">
    <property type="entry name" value="RapZ_C"/>
</dbReference>
<dbReference type="PANTHER" id="PTHR30448:SF0">
    <property type="entry name" value="RNASE ADAPTER PROTEIN RAPZ"/>
    <property type="match status" value="1"/>
</dbReference>
<evidence type="ECO:0000256" key="4">
    <source>
        <dbReference type="HAMAP-Rule" id="MF_00636"/>
    </source>
</evidence>
<dbReference type="GeneID" id="66832937"/>
<dbReference type="Proteomes" id="UP000248592">
    <property type="component" value="Chromosome"/>
</dbReference>
<dbReference type="NCBIfam" id="NF003828">
    <property type="entry name" value="PRK05416.1"/>
    <property type="match status" value="1"/>
</dbReference>
<keyword evidence="3 4" id="KW-0342">GTP-binding</keyword>
<keyword evidence="2 4" id="KW-0067">ATP-binding</keyword>
<evidence type="ECO:0000313" key="8">
    <source>
        <dbReference type="Proteomes" id="UP000248592"/>
    </source>
</evidence>
<gene>
    <name evidence="7" type="ORF">Pas1_08540</name>
</gene>
<feature type="domain" description="RapZ C-terminal" evidence="6">
    <location>
        <begin position="164"/>
        <end position="287"/>
    </location>
</feature>
<evidence type="ECO:0000256" key="2">
    <source>
        <dbReference type="ARBA" id="ARBA00022840"/>
    </source>
</evidence>
<dbReference type="PANTHER" id="PTHR30448">
    <property type="entry name" value="RNASE ADAPTER PROTEIN RAPZ"/>
    <property type="match status" value="1"/>
</dbReference>
<evidence type="ECO:0000256" key="1">
    <source>
        <dbReference type="ARBA" id="ARBA00022741"/>
    </source>
</evidence>
<dbReference type="SUPFAM" id="SSF52540">
    <property type="entry name" value="P-loop containing nucleoside triphosphate hydrolases"/>
    <property type="match status" value="1"/>
</dbReference>
<dbReference type="Pfam" id="PF03668">
    <property type="entry name" value="RapZ-like_N"/>
    <property type="match status" value="1"/>
</dbReference>
<dbReference type="HAMAP" id="MF_00636">
    <property type="entry name" value="RapZ_like"/>
    <property type="match status" value="1"/>
</dbReference>
<dbReference type="InterPro" id="IPR005337">
    <property type="entry name" value="RapZ-like"/>
</dbReference>